<dbReference type="InterPro" id="IPR020904">
    <property type="entry name" value="Sc_DH/Rdtase_CS"/>
</dbReference>
<gene>
    <name evidence="5" type="ORF">SAMN05444583_11162</name>
</gene>
<comment type="similarity">
    <text evidence="1 4">Belongs to the short-chain dehydrogenases/reductases (SDR) family.</text>
</comment>
<evidence type="ECO:0000313" key="6">
    <source>
        <dbReference type="Proteomes" id="UP000198677"/>
    </source>
</evidence>
<sequence>MTRAGTTPSGRVAGKVALVTGAARGIGRAQALRFAQEGADVIAVDLCGPVDTVVTPPSSAADLAETAALVRETGGRIEAFEVDVRDRAALSAAVDAGASAFGGLDIVCATAGITSSAPALDLDEQTWNTMLDVNLTGVWQTCAVSAPHLIERGGGSMILTSSIAGLRGLVGVAHYTAAKHGVVGLMRSMAKELAPHKVRVNTVHPTNVDTPMIQNDAVRTKFRPDLDRPPTREEFAESAATMNLLEIPWVEPVDVANAALFLASDEARYITSVSLPVDAGSTRR</sequence>
<dbReference type="InterPro" id="IPR023985">
    <property type="entry name" value="SDR_subfam_1"/>
</dbReference>
<dbReference type="OrthoDB" id="5173603at2"/>
<evidence type="ECO:0000256" key="1">
    <source>
        <dbReference type="ARBA" id="ARBA00006484"/>
    </source>
</evidence>
<dbReference type="Pfam" id="PF00106">
    <property type="entry name" value="adh_short"/>
    <property type="match status" value="1"/>
</dbReference>
<evidence type="ECO:0000256" key="2">
    <source>
        <dbReference type="ARBA" id="ARBA00023002"/>
    </source>
</evidence>
<dbReference type="FunFam" id="3.40.50.720:FF:000084">
    <property type="entry name" value="Short-chain dehydrogenase reductase"/>
    <property type="match status" value="1"/>
</dbReference>
<dbReference type="PRINTS" id="PR00081">
    <property type="entry name" value="GDHRDH"/>
</dbReference>
<name>A0A1H7RE01_9NOCA</name>
<dbReference type="EMBL" id="FOAW01000011">
    <property type="protein sequence ID" value="SEL58540.1"/>
    <property type="molecule type" value="Genomic_DNA"/>
</dbReference>
<dbReference type="AlphaFoldDB" id="A0A1H7RE01"/>
<evidence type="ECO:0000256" key="3">
    <source>
        <dbReference type="ARBA" id="ARBA00023027"/>
    </source>
</evidence>
<proteinExistence type="inferred from homology"/>
<reference evidence="6" key="1">
    <citation type="submission" date="2016-10" db="EMBL/GenBank/DDBJ databases">
        <authorList>
            <person name="Varghese N."/>
            <person name="Submissions S."/>
        </authorList>
    </citation>
    <scope>NUCLEOTIDE SEQUENCE [LARGE SCALE GENOMIC DNA]</scope>
    <source>
        <strain evidence="6">DSM 44675</strain>
    </source>
</reference>
<organism evidence="5 6">
    <name type="scientific">Rhodococcus maanshanensis</name>
    <dbReference type="NCBI Taxonomy" id="183556"/>
    <lineage>
        <taxon>Bacteria</taxon>
        <taxon>Bacillati</taxon>
        <taxon>Actinomycetota</taxon>
        <taxon>Actinomycetes</taxon>
        <taxon>Mycobacteriales</taxon>
        <taxon>Nocardiaceae</taxon>
        <taxon>Rhodococcus</taxon>
    </lineage>
</organism>
<dbReference type="GO" id="GO:0016491">
    <property type="term" value="F:oxidoreductase activity"/>
    <property type="evidence" value="ECO:0007669"/>
    <property type="project" value="UniProtKB-KW"/>
</dbReference>
<dbReference type="PANTHER" id="PTHR24321">
    <property type="entry name" value="DEHYDROGENASES, SHORT CHAIN"/>
    <property type="match status" value="1"/>
</dbReference>
<accession>A0A1H7RE01</accession>
<keyword evidence="6" id="KW-1185">Reference proteome</keyword>
<dbReference type="NCBIfam" id="NF009467">
    <property type="entry name" value="PRK12826.1-3"/>
    <property type="match status" value="1"/>
</dbReference>
<dbReference type="SUPFAM" id="SSF51735">
    <property type="entry name" value="NAD(P)-binding Rossmann-fold domains"/>
    <property type="match status" value="1"/>
</dbReference>
<dbReference type="PRINTS" id="PR00080">
    <property type="entry name" value="SDRFAMILY"/>
</dbReference>
<dbReference type="PROSITE" id="PS00061">
    <property type="entry name" value="ADH_SHORT"/>
    <property type="match status" value="1"/>
</dbReference>
<evidence type="ECO:0000313" key="5">
    <source>
        <dbReference type="EMBL" id="SEL58540.1"/>
    </source>
</evidence>
<protein>
    <submittedName>
        <fullName evidence="5">SDR family mycofactocin-dependent oxidoreductase</fullName>
    </submittedName>
</protein>
<evidence type="ECO:0000256" key="4">
    <source>
        <dbReference type="RuleBase" id="RU000363"/>
    </source>
</evidence>
<dbReference type="Gene3D" id="3.40.50.720">
    <property type="entry name" value="NAD(P)-binding Rossmann-like Domain"/>
    <property type="match status" value="1"/>
</dbReference>
<dbReference type="Proteomes" id="UP000198677">
    <property type="component" value="Unassembled WGS sequence"/>
</dbReference>
<keyword evidence="2" id="KW-0560">Oxidoreductase</keyword>
<dbReference type="RefSeq" id="WP_072752580.1">
    <property type="nucleotide sequence ID" value="NZ_FOAW01000011.1"/>
</dbReference>
<dbReference type="InterPro" id="IPR002347">
    <property type="entry name" value="SDR_fam"/>
</dbReference>
<dbReference type="InterPro" id="IPR036291">
    <property type="entry name" value="NAD(P)-bd_dom_sf"/>
</dbReference>
<dbReference type="PANTHER" id="PTHR24321:SF8">
    <property type="entry name" value="ESTRADIOL 17-BETA-DEHYDROGENASE 8-RELATED"/>
    <property type="match status" value="1"/>
</dbReference>
<dbReference type="NCBIfam" id="TIGR03971">
    <property type="entry name" value="SDR_subfam_1"/>
    <property type="match status" value="1"/>
</dbReference>
<dbReference type="CDD" id="cd05233">
    <property type="entry name" value="SDR_c"/>
    <property type="match status" value="1"/>
</dbReference>
<keyword evidence="3" id="KW-0520">NAD</keyword>